<comment type="caution">
    <text evidence="1">The sequence shown here is derived from an EMBL/GenBank/DDBJ whole genome shotgun (WGS) entry which is preliminary data.</text>
</comment>
<keyword evidence="2" id="KW-1185">Reference proteome</keyword>
<evidence type="ECO:0000313" key="2">
    <source>
        <dbReference type="Proteomes" id="UP000282574"/>
    </source>
</evidence>
<name>A0AB37U8K6_9CYAN</name>
<sequence length="111" mass="12602">MVEDTLRNQIVRVRLTPQEKAQIVTAAKKAGDLSLSAFMRNVALSIPVIEKQRKIVPQVNRQLYYQLGEIYKLLEVESNRDLALVGSEVIEPLKQLLVQVRQDLLGFGDRS</sequence>
<dbReference type="Pfam" id="PF21983">
    <property type="entry name" value="NikA-like"/>
    <property type="match status" value="1"/>
</dbReference>
<accession>A0AB37U8K6</accession>
<dbReference type="RefSeq" id="WP_127025315.1">
    <property type="nucleotide sequence ID" value="NZ_JAVKZF010000001.1"/>
</dbReference>
<dbReference type="EMBL" id="RSCK01000186">
    <property type="protein sequence ID" value="RUS95939.1"/>
    <property type="molecule type" value="Genomic_DNA"/>
</dbReference>
<dbReference type="AlphaFoldDB" id="A0AB37U8K6"/>
<organism evidence="1 2">
    <name type="scientific">Chroococcidiopsis cubana SAG 39.79</name>
    <dbReference type="NCBI Taxonomy" id="388085"/>
    <lineage>
        <taxon>Bacteria</taxon>
        <taxon>Bacillati</taxon>
        <taxon>Cyanobacteriota</taxon>
        <taxon>Cyanophyceae</taxon>
        <taxon>Chroococcidiopsidales</taxon>
        <taxon>Chroococcidiopsidaceae</taxon>
        <taxon>Chroococcidiopsis</taxon>
    </lineage>
</organism>
<proteinExistence type="predicted"/>
<reference evidence="1 2" key="1">
    <citation type="journal article" date="2019" name="Genome Biol. Evol.">
        <title>Day and night: Metabolic profiles and evolutionary relationships of six axenic non-marine cyanobacteria.</title>
        <authorList>
            <person name="Will S.E."/>
            <person name="Henke P."/>
            <person name="Boedeker C."/>
            <person name="Huang S."/>
            <person name="Brinkmann H."/>
            <person name="Rohde M."/>
            <person name="Jarek M."/>
            <person name="Friedl T."/>
            <person name="Seufert S."/>
            <person name="Schumacher M."/>
            <person name="Overmann J."/>
            <person name="Neumann-Schaal M."/>
            <person name="Petersen J."/>
        </authorList>
    </citation>
    <scope>NUCLEOTIDE SEQUENCE [LARGE SCALE GENOMIC DNA]</scope>
    <source>
        <strain evidence="1 2">SAG 39.79</strain>
    </source>
</reference>
<dbReference type="Proteomes" id="UP000282574">
    <property type="component" value="Unassembled WGS sequence"/>
</dbReference>
<gene>
    <name evidence="1" type="ORF">DSM107010_70910</name>
</gene>
<evidence type="ECO:0008006" key="3">
    <source>
        <dbReference type="Google" id="ProtNLM"/>
    </source>
</evidence>
<evidence type="ECO:0000313" key="1">
    <source>
        <dbReference type="EMBL" id="RUS95939.1"/>
    </source>
</evidence>
<protein>
    <recommendedName>
        <fullName evidence="3">Mobilization protein</fullName>
    </recommendedName>
</protein>
<dbReference type="InterPro" id="IPR053842">
    <property type="entry name" value="NikA-like"/>
</dbReference>